<dbReference type="InterPro" id="IPR035069">
    <property type="entry name" value="TTHA1013/TTHA0281-like"/>
</dbReference>
<dbReference type="Gene3D" id="3.30.160.250">
    <property type="match status" value="1"/>
</dbReference>
<proteinExistence type="predicted"/>
<dbReference type="OrthoDB" id="9807959at2"/>
<dbReference type="Proteomes" id="UP000198635">
    <property type="component" value="Unassembled WGS sequence"/>
</dbReference>
<sequence>MAYYFLIFLPVVEGGYAILSPDYPELTSQADTLEECMTMGADALAIMAEEYAKARRPLPEPSSMAQARTFAVSEIDDSVDLSREPILQLIQAPNVDMTPVKISISLPKSDLEAIDAKARRLGMTRSGLLASAAKVYPGGKGRGASC</sequence>
<dbReference type="EMBL" id="FORX01000020">
    <property type="protein sequence ID" value="SFK31455.1"/>
    <property type="molecule type" value="Genomic_DNA"/>
</dbReference>
<dbReference type="InterPro" id="IPR031807">
    <property type="entry name" value="HicB-like"/>
</dbReference>
<dbReference type="RefSeq" id="WP_092378038.1">
    <property type="nucleotide sequence ID" value="NZ_FORX01000020.1"/>
</dbReference>
<keyword evidence="3" id="KW-1185">Reference proteome</keyword>
<dbReference type="SUPFAM" id="SSF47598">
    <property type="entry name" value="Ribbon-helix-helix"/>
    <property type="match status" value="1"/>
</dbReference>
<dbReference type="GO" id="GO:0006355">
    <property type="term" value="P:regulation of DNA-templated transcription"/>
    <property type="evidence" value="ECO:0007669"/>
    <property type="project" value="InterPro"/>
</dbReference>
<evidence type="ECO:0000313" key="3">
    <source>
        <dbReference type="Proteomes" id="UP000198635"/>
    </source>
</evidence>
<evidence type="ECO:0000313" key="2">
    <source>
        <dbReference type="EMBL" id="SFK31455.1"/>
    </source>
</evidence>
<accession>A0A1I3YI05</accession>
<dbReference type="Pfam" id="PF15919">
    <property type="entry name" value="HicB_lk_antitox"/>
    <property type="match status" value="1"/>
</dbReference>
<name>A0A1I3YI05_9BACT</name>
<protein>
    <submittedName>
        <fullName evidence="2">Predicted nuclease of the RNAse H fold, HicB family</fullName>
    </submittedName>
</protein>
<dbReference type="SUPFAM" id="SSF143100">
    <property type="entry name" value="TTHA1013/TTHA0281-like"/>
    <property type="match status" value="1"/>
</dbReference>
<reference evidence="3" key="1">
    <citation type="submission" date="2016-10" db="EMBL/GenBank/DDBJ databases">
        <authorList>
            <person name="Varghese N."/>
            <person name="Submissions S."/>
        </authorList>
    </citation>
    <scope>NUCLEOTIDE SEQUENCE [LARGE SCALE GENOMIC DNA]</scope>
    <source>
        <strain evidence="3">DSM 5918</strain>
    </source>
</reference>
<evidence type="ECO:0000259" key="1">
    <source>
        <dbReference type="Pfam" id="PF15919"/>
    </source>
</evidence>
<organism evidence="2 3">
    <name type="scientific">Desulfomicrobium apsheronum</name>
    <dbReference type="NCBI Taxonomy" id="52560"/>
    <lineage>
        <taxon>Bacteria</taxon>
        <taxon>Pseudomonadati</taxon>
        <taxon>Thermodesulfobacteriota</taxon>
        <taxon>Desulfovibrionia</taxon>
        <taxon>Desulfovibrionales</taxon>
        <taxon>Desulfomicrobiaceae</taxon>
        <taxon>Desulfomicrobium</taxon>
    </lineage>
</organism>
<feature type="domain" description="HicB-like antitoxin of toxin-antitoxin system" evidence="1">
    <location>
        <begin position="14"/>
        <end position="133"/>
    </location>
</feature>
<gene>
    <name evidence="2" type="ORF">SAMN04488082_12030</name>
</gene>
<dbReference type="STRING" id="52560.SAMN04488082_12030"/>
<dbReference type="InterPro" id="IPR010985">
    <property type="entry name" value="Ribbon_hlx_hlx"/>
</dbReference>
<dbReference type="AlphaFoldDB" id="A0A1I3YI05"/>